<feature type="compositionally biased region" description="Basic and acidic residues" evidence="1">
    <location>
        <begin position="424"/>
        <end position="444"/>
    </location>
</feature>
<feature type="region of interest" description="Disordered" evidence="1">
    <location>
        <begin position="62"/>
        <end position="132"/>
    </location>
</feature>
<sequence>MGVTSRKADDFGKKWDNLHMQFKIVHKFMGESGKPDFFTLTPRERKERGFDFRMDERVYSEMKATSRGDHTIHPTNLADTGAAGGVQLPGRPGGRNDSGGSDGCGDGQDDDQGSTRNSSFSGGGAGGCGKRKNVRQQTFDTIADVIKEHGSPMATTVDSTSKRQCSILTRQCDILERELEVQKDHYSPFTRRKHVLFFSWPSSSRLLPTTIAHRPHAPSTTWPSSISTRPTSTCSFVDMLLRPRARRCRVADDMAPRNASVKVRKDSGAGDGGGTQRGRGHVPKLKRQRVEEASSDHTRDFQPEEVLIVDAQGILAAARLGFGQDGVSKEQLSALKRSIAVGAAEASQRTPKAAGVVITEVCVPRQLPATVGQGQPRQALPLQQVGASGGGKAQSAQKGNATATDTRTAAADHSSRSGVAEGAAEERVDDVRRDDGRRDGKREGDDDDDRPLVKRLKGAAKEDGLEERSKLWVDCDSFWGQGPGKPLREAVGECEDYFISIPNGDVGAEPPAMLIRPQNNVPRFKIEDPAQREPALRRARSVEKVVLRAIHGWIFKSSSRPAGFARAESYISIDIAMDVARAVWQGQEWSNVVSPALVYHTLAMKMDVPLWFAGVKIVDRPEDDDMAARQEATVLCVAECWTEALWCGQWVDGGRVKQERLSRLADCLQALLSACMWIMRMGGDDDRSHYEACLNSSMVAKPTMIAAGSYIFNWWRHIVDNANLVLDRIGKVHLTLGEYPHCIPEWCDCGLVFGHNATLKNAAEAAKDGWIGSGPAAEEEGDEDGYHMTHA</sequence>
<protein>
    <recommendedName>
        <fullName evidence="4">Myb/SANT-like domain-containing protein</fullName>
    </recommendedName>
</protein>
<feature type="region of interest" description="Disordered" evidence="1">
    <location>
        <begin position="259"/>
        <end position="299"/>
    </location>
</feature>
<feature type="compositionally biased region" description="Low complexity" evidence="1">
    <location>
        <begin position="393"/>
        <end position="412"/>
    </location>
</feature>
<feature type="region of interest" description="Disordered" evidence="1">
    <location>
        <begin position="770"/>
        <end position="791"/>
    </location>
</feature>
<evidence type="ECO:0008006" key="4">
    <source>
        <dbReference type="Google" id="ProtNLM"/>
    </source>
</evidence>
<accession>A0A388M5L5</accession>
<feature type="compositionally biased region" description="Basic and acidic residues" evidence="1">
    <location>
        <begin position="288"/>
        <end position="299"/>
    </location>
</feature>
<comment type="caution">
    <text evidence="2">The sequence shown here is derived from an EMBL/GenBank/DDBJ whole genome shotgun (WGS) entry which is preliminary data.</text>
</comment>
<reference evidence="2 3" key="1">
    <citation type="journal article" date="2018" name="Cell">
        <title>The Chara Genome: Secondary Complexity and Implications for Plant Terrestrialization.</title>
        <authorList>
            <person name="Nishiyama T."/>
            <person name="Sakayama H."/>
            <person name="Vries J.D."/>
            <person name="Buschmann H."/>
            <person name="Saint-Marcoux D."/>
            <person name="Ullrich K.K."/>
            <person name="Haas F.B."/>
            <person name="Vanderstraeten L."/>
            <person name="Becker D."/>
            <person name="Lang D."/>
            <person name="Vosolsobe S."/>
            <person name="Rombauts S."/>
            <person name="Wilhelmsson P.K.I."/>
            <person name="Janitza P."/>
            <person name="Kern R."/>
            <person name="Heyl A."/>
            <person name="Rumpler F."/>
            <person name="Villalobos L.I.A.C."/>
            <person name="Clay J.M."/>
            <person name="Skokan R."/>
            <person name="Toyoda A."/>
            <person name="Suzuki Y."/>
            <person name="Kagoshima H."/>
            <person name="Schijlen E."/>
            <person name="Tajeshwar N."/>
            <person name="Catarino B."/>
            <person name="Hetherington A.J."/>
            <person name="Saltykova A."/>
            <person name="Bonnot C."/>
            <person name="Breuninger H."/>
            <person name="Symeonidi A."/>
            <person name="Radhakrishnan G.V."/>
            <person name="Van Nieuwerburgh F."/>
            <person name="Deforce D."/>
            <person name="Chang C."/>
            <person name="Karol K.G."/>
            <person name="Hedrich R."/>
            <person name="Ulvskov P."/>
            <person name="Glockner G."/>
            <person name="Delwiche C.F."/>
            <person name="Petrasek J."/>
            <person name="Van de Peer Y."/>
            <person name="Friml J."/>
            <person name="Beilby M."/>
            <person name="Dolan L."/>
            <person name="Kohara Y."/>
            <person name="Sugano S."/>
            <person name="Fujiyama A."/>
            <person name="Delaux P.-M."/>
            <person name="Quint M."/>
            <person name="TheiBen G."/>
            <person name="Hagemann M."/>
            <person name="Harholt J."/>
            <person name="Dunand C."/>
            <person name="Zachgo S."/>
            <person name="Langdale J."/>
            <person name="Maumus F."/>
            <person name="Straeten D.V.D."/>
            <person name="Gould S.B."/>
            <person name="Rensing S.A."/>
        </authorList>
    </citation>
    <scope>NUCLEOTIDE SEQUENCE [LARGE SCALE GENOMIC DNA]</scope>
    <source>
        <strain evidence="2 3">S276</strain>
    </source>
</reference>
<feature type="compositionally biased region" description="Basic and acidic residues" evidence="1">
    <location>
        <begin position="62"/>
        <end position="72"/>
    </location>
</feature>
<organism evidence="2 3">
    <name type="scientific">Chara braunii</name>
    <name type="common">Braun's stonewort</name>
    <dbReference type="NCBI Taxonomy" id="69332"/>
    <lineage>
        <taxon>Eukaryota</taxon>
        <taxon>Viridiplantae</taxon>
        <taxon>Streptophyta</taxon>
        <taxon>Charophyceae</taxon>
        <taxon>Charales</taxon>
        <taxon>Characeae</taxon>
        <taxon>Chara</taxon>
    </lineage>
</organism>
<evidence type="ECO:0000313" key="3">
    <source>
        <dbReference type="Proteomes" id="UP000265515"/>
    </source>
</evidence>
<dbReference type="Proteomes" id="UP000265515">
    <property type="component" value="Unassembled WGS sequence"/>
</dbReference>
<name>A0A388M5L5_CHABU</name>
<gene>
    <name evidence="2" type="ORF">CBR_g49656</name>
</gene>
<feature type="region of interest" description="Disordered" evidence="1">
    <location>
        <begin position="385"/>
        <end position="461"/>
    </location>
</feature>
<proteinExistence type="predicted"/>
<feature type="compositionally biased region" description="Basic residues" evidence="1">
    <location>
        <begin position="278"/>
        <end position="287"/>
    </location>
</feature>
<evidence type="ECO:0000313" key="2">
    <source>
        <dbReference type="EMBL" id="GBG89805.1"/>
    </source>
</evidence>
<evidence type="ECO:0000256" key="1">
    <source>
        <dbReference type="SAM" id="MobiDB-lite"/>
    </source>
</evidence>
<dbReference type="EMBL" id="BFEA01000763">
    <property type="protein sequence ID" value="GBG89805.1"/>
    <property type="molecule type" value="Genomic_DNA"/>
</dbReference>
<dbReference type="AlphaFoldDB" id="A0A388M5L5"/>
<feature type="compositionally biased region" description="Gly residues" evidence="1">
    <location>
        <begin position="91"/>
        <end position="106"/>
    </location>
</feature>
<dbReference type="Gramene" id="GBG89805">
    <property type="protein sequence ID" value="GBG89805"/>
    <property type="gene ID" value="CBR_g49656"/>
</dbReference>
<keyword evidence="3" id="KW-1185">Reference proteome</keyword>